<dbReference type="InterPro" id="IPR046283">
    <property type="entry name" value="DUF6320"/>
</dbReference>
<dbReference type="Proteomes" id="UP000653904">
    <property type="component" value="Unassembled WGS sequence"/>
</dbReference>
<evidence type="ECO:0000313" key="3">
    <source>
        <dbReference type="Proteomes" id="UP000653904"/>
    </source>
</evidence>
<reference evidence="2 3" key="1">
    <citation type="submission" date="2020-08" db="EMBL/GenBank/DDBJ databases">
        <title>Genome public.</title>
        <authorList>
            <person name="Liu C."/>
            <person name="Sun Q."/>
        </authorList>
    </citation>
    <scope>NUCLEOTIDE SEQUENCE [LARGE SCALE GENOMIC DNA]</scope>
    <source>
        <strain evidence="2 3">BX14</strain>
    </source>
</reference>
<gene>
    <name evidence="2" type="ORF">H8S19_08420</name>
</gene>
<keyword evidence="1" id="KW-0812">Transmembrane</keyword>
<protein>
    <submittedName>
        <fullName evidence="2">MFS transporter</fullName>
    </submittedName>
</protein>
<feature type="transmembrane region" description="Helical" evidence="1">
    <location>
        <begin position="570"/>
        <end position="592"/>
    </location>
</feature>
<name>A0AAW3X368_9CLOT</name>
<dbReference type="EMBL" id="JACOOW010000011">
    <property type="protein sequence ID" value="MBC5657079.1"/>
    <property type="molecule type" value="Genomic_DNA"/>
</dbReference>
<dbReference type="AlphaFoldDB" id="A0AAW3X368"/>
<feature type="transmembrane region" description="Helical" evidence="1">
    <location>
        <begin position="461"/>
        <end position="481"/>
    </location>
</feature>
<dbReference type="Pfam" id="PF19845">
    <property type="entry name" value="DUF6320"/>
    <property type="match status" value="1"/>
</dbReference>
<evidence type="ECO:0000313" key="2">
    <source>
        <dbReference type="EMBL" id="MBC5657079.1"/>
    </source>
</evidence>
<keyword evidence="1" id="KW-1133">Transmembrane helix</keyword>
<comment type="caution">
    <text evidence="2">The sequence shown here is derived from an EMBL/GenBank/DDBJ whole genome shotgun (WGS) entry which is preliminary data.</text>
</comment>
<sequence>MVSEKVEKKREEKPKKKRLRIQGAAWRRLDNTAKLFAAVSGEDLSSVFRISAVLKEKVDPELLQRALVRTLPEFENFRVKLRKGFFWYYFETNNRNPGVEEEQSAPCRFIDPHRGARFPFRVSYYGCRINFEVFHGLTDGLGALRFASRLTEHYLELVKKLPVVVQEREFSPLREDDYLRHYRKLPHRHYNSRPAIAIQGEFLPFDQMAVLQGTIEVSALKTECRKVGVSITKYLAAVLLWAIIQTETDGKTLKRPVALNLPVNLRSFFESETLANFFAVVNISWVAGKAPEALEEVIASVSRQMDEQIVKERLEETISYNVSNEKKWYVRAIPLFVKHLAMQLIFLHTSRAHTMTFSNIGPAQVREELKDSIEGFQLLVGASPKQRMKCGAVAYDGKLCLSFTSAMAENRLPEFFFHFLEEKGIRVERESNGITDTEHDKGRYPVIAQDRERVRRAVRGFYVSLVLVSLLAGLTNLATYHRIPFKWSLLTAGAAAYVAMTLRFSVMRHASLAGTLVRQSLGIQAILLLIDALTGLRGWSVDYAIPCVALFEVAAVLLMMLVNRMNWQSYFMYQITITFLSFVPLIFWKIGWTHHPRLTVLAAGVSVAALAATVILGDRSVKRELKRRFHV</sequence>
<keyword evidence="3" id="KW-1185">Reference proteome</keyword>
<proteinExistence type="predicted"/>
<accession>A0AAW3X368</accession>
<feature type="transmembrane region" description="Helical" evidence="1">
    <location>
        <begin position="543"/>
        <end position="563"/>
    </location>
</feature>
<feature type="transmembrane region" description="Helical" evidence="1">
    <location>
        <begin position="598"/>
        <end position="617"/>
    </location>
</feature>
<keyword evidence="1" id="KW-0472">Membrane</keyword>
<organism evidence="2 3">
    <name type="scientific">Clostridium segne</name>
    <dbReference type="NCBI Taxonomy" id="2763038"/>
    <lineage>
        <taxon>Bacteria</taxon>
        <taxon>Bacillati</taxon>
        <taxon>Bacillota</taxon>
        <taxon>Clostridia</taxon>
        <taxon>Eubacteriales</taxon>
        <taxon>Clostridiaceae</taxon>
        <taxon>Clostridium</taxon>
    </lineage>
</organism>
<feature type="transmembrane region" description="Helical" evidence="1">
    <location>
        <begin position="487"/>
        <end position="504"/>
    </location>
</feature>
<evidence type="ECO:0000256" key="1">
    <source>
        <dbReference type="SAM" id="Phobius"/>
    </source>
</evidence>